<feature type="compositionally biased region" description="Acidic residues" evidence="2">
    <location>
        <begin position="171"/>
        <end position="183"/>
    </location>
</feature>
<keyword evidence="1" id="KW-0863">Zinc-finger</keyword>
<feature type="domain" description="CCHC-type" evidence="3">
    <location>
        <begin position="260"/>
        <end position="275"/>
    </location>
</feature>
<dbReference type="SUPFAM" id="SSF57756">
    <property type="entry name" value="Retrovirus zinc finger-like domains"/>
    <property type="match status" value="1"/>
</dbReference>
<dbReference type="AlphaFoldDB" id="A0AAN6YKY1"/>
<evidence type="ECO:0000259" key="3">
    <source>
        <dbReference type="PROSITE" id="PS50158"/>
    </source>
</evidence>
<feature type="compositionally biased region" description="Basic and acidic residues" evidence="2">
    <location>
        <begin position="269"/>
        <end position="278"/>
    </location>
</feature>
<protein>
    <recommendedName>
        <fullName evidence="3">CCHC-type domain-containing protein</fullName>
    </recommendedName>
</protein>
<reference evidence="4" key="2">
    <citation type="submission" date="2023-05" db="EMBL/GenBank/DDBJ databases">
        <authorList>
            <consortium name="Lawrence Berkeley National Laboratory"/>
            <person name="Steindorff A."/>
            <person name="Hensen N."/>
            <person name="Bonometti L."/>
            <person name="Westerberg I."/>
            <person name="Brannstrom I.O."/>
            <person name="Guillou S."/>
            <person name="Cros-Aarteil S."/>
            <person name="Calhoun S."/>
            <person name="Haridas S."/>
            <person name="Kuo A."/>
            <person name="Mondo S."/>
            <person name="Pangilinan J."/>
            <person name="Riley R."/>
            <person name="Labutti K."/>
            <person name="Andreopoulos B."/>
            <person name="Lipzen A."/>
            <person name="Chen C."/>
            <person name="Yanf M."/>
            <person name="Daum C."/>
            <person name="Ng V."/>
            <person name="Clum A."/>
            <person name="Ohm R."/>
            <person name="Martin F."/>
            <person name="Silar P."/>
            <person name="Natvig D."/>
            <person name="Lalanne C."/>
            <person name="Gautier V."/>
            <person name="Ament-Velasquez S.L."/>
            <person name="Kruys A."/>
            <person name="Hutchinson M.I."/>
            <person name="Powell A.J."/>
            <person name="Barry K."/>
            <person name="Miller A.N."/>
            <person name="Grigoriev I.V."/>
            <person name="Debuchy R."/>
            <person name="Gladieux P."/>
            <person name="Thoren M.H."/>
            <person name="Johannesson H."/>
        </authorList>
    </citation>
    <scope>NUCLEOTIDE SEQUENCE</scope>
    <source>
        <strain evidence="4">PSN293</strain>
    </source>
</reference>
<dbReference type="SMART" id="SM00343">
    <property type="entry name" value="ZnF_C2HC"/>
    <property type="match status" value="1"/>
</dbReference>
<dbReference type="GO" id="GO:0003676">
    <property type="term" value="F:nucleic acid binding"/>
    <property type="evidence" value="ECO:0007669"/>
    <property type="project" value="InterPro"/>
</dbReference>
<dbReference type="GO" id="GO:0008270">
    <property type="term" value="F:zinc ion binding"/>
    <property type="evidence" value="ECO:0007669"/>
    <property type="project" value="UniProtKB-KW"/>
</dbReference>
<feature type="compositionally biased region" description="Basic and acidic residues" evidence="2">
    <location>
        <begin position="216"/>
        <end position="238"/>
    </location>
</feature>
<gene>
    <name evidence="4" type="ORF">QBC37DRAFT_17160</name>
</gene>
<dbReference type="EMBL" id="MU858055">
    <property type="protein sequence ID" value="KAK4218082.1"/>
    <property type="molecule type" value="Genomic_DNA"/>
</dbReference>
<reference evidence="4" key="1">
    <citation type="journal article" date="2023" name="Mol. Phylogenet. Evol.">
        <title>Genome-scale phylogeny and comparative genomics of the fungal order Sordariales.</title>
        <authorList>
            <person name="Hensen N."/>
            <person name="Bonometti L."/>
            <person name="Westerberg I."/>
            <person name="Brannstrom I.O."/>
            <person name="Guillou S."/>
            <person name="Cros-Aarteil S."/>
            <person name="Calhoun S."/>
            <person name="Haridas S."/>
            <person name="Kuo A."/>
            <person name="Mondo S."/>
            <person name="Pangilinan J."/>
            <person name="Riley R."/>
            <person name="LaButti K."/>
            <person name="Andreopoulos B."/>
            <person name="Lipzen A."/>
            <person name="Chen C."/>
            <person name="Yan M."/>
            <person name="Daum C."/>
            <person name="Ng V."/>
            <person name="Clum A."/>
            <person name="Steindorff A."/>
            <person name="Ohm R.A."/>
            <person name="Martin F."/>
            <person name="Silar P."/>
            <person name="Natvig D.O."/>
            <person name="Lalanne C."/>
            <person name="Gautier V."/>
            <person name="Ament-Velasquez S.L."/>
            <person name="Kruys A."/>
            <person name="Hutchinson M.I."/>
            <person name="Powell A.J."/>
            <person name="Barry K."/>
            <person name="Miller A.N."/>
            <person name="Grigoriev I.V."/>
            <person name="Debuchy R."/>
            <person name="Gladieux P."/>
            <person name="Hiltunen Thoren M."/>
            <person name="Johannesson H."/>
        </authorList>
    </citation>
    <scope>NUCLEOTIDE SEQUENCE</scope>
    <source>
        <strain evidence="4">PSN293</strain>
    </source>
</reference>
<keyword evidence="1" id="KW-0862">Zinc</keyword>
<dbReference type="InterPro" id="IPR001878">
    <property type="entry name" value="Znf_CCHC"/>
</dbReference>
<dbReference type="PROSITE" id="PS50158">
    <property type="entry name" value="ZF_CCHC"/>
    <property type="match status" value="1"/>
</dbReference>
<dbReference type="InterPro" id="IPR036875">
    <property type="entry name" value="Znf_CCHC_sf"/>
</dbReference>
<keyword evidence="5" id="KW-1185">Reference proteome</keyword>
<evidence type="ECO:0000313" key="5">
    <source>
        <dbReference type="Proteomes" id="UP001301769"/>
    </source>
</evidence>
<comment type="caution">
    <text evidence="4">The sequence shown here is derived from an EMBL/GenBank/DDBJ whole genome shotgun (WGS) entry which is preliminary data.</text>
</comment>
<feature type="region of interest" description="Disordered" evidence="2">
    <location>
        <begin position="30"/>
        <end position="95"/>
    </location>
</feature>
<dbReference type="Proteomes" id="UP001301769">
    <property type="component" value="Unassembled WGS sequence"/>
</dbReference>
<feature type="compositionally biased region" description="Low complexity" evidence="2">
    <location>
        <begin position="31"/>
        <end position="42"/>
    </location>
</feature>
<sequence length="278" mass="30175">MGRPSLPLSQAATPKAMSSRLMTMKFMQRGAAVNASASDAASPTTPRTDDEGSASKRRKLSRASAPDTPNTPATPLYDQKAIQAAMEEEDKKRKAAIERRAAELGDSHWVLDGFSASTKTTAAKTLNIVQVGFAQIDSVVVSGENTDSPGGETIPAPARFRQFNMKKSKDEDDDSSDSSEDSDQASLQEANDEPDRGRRSSVNDSGRKRARSSLSAKRDEKIRKSQELARERRKKEVNLNKLTSLSAGGPPQDQSPKFGCRICGKPGHKVVDCPRKRK</sequence>
<evidence type="ECO:0000256" key="2">
    <source>
        <dbReference type="SAM" id="MobiDB-lite"/>
    </source>
</evidence>
<name>A0AAN6YKY1_9PEZI</name>
<evidence type="ECO:0000313" key="4">
    <source>
        <dbReference type="EMBL" id="KAK4218082.1"/>
    </source>
</evidence>
<accession>A0AAN6YKY1</accession>
<proteinExistence type="predicted"/>
<organism evidence="4 5">
    <name type="scientific">Rhypophila decipiens</name>
    <dbReference type="NCBI Taxonomy" id="261697"/>
    <lineage>
        <taxon>Eukaryota</taxon>
        <taxon>Fungi</taxon>
        <taxon>Dikarya</taxon>
        <taxon>Ascomycota</taxon>
        <taxon>Pezizomycotina</taxon>
        <taxon>Sordariomycetes</taxon>
        <taxon>Sordariomycetidae</taxon>
        <taxon>Sordariales</taxon>
        <taxon>Naviculisporaceae</taxon>
        <taxon>Rhypophila</taxon>
    </lineage>
</organism>
<evidence type="ECO:0000256" key="1">
    <source>
        <dbReference type="PROSITE-ProRule" id="PRU00047"/>
    </source>
</evidence>
<feature type="region of interest" description="Disordered" evidence="2">
    <location>
        <begin position="165"/>
        <end position="278"/>
    </location>
</feature>
<keyword evidence="1" id="KW-0479">Metal-binding</keyword>